<feature type="signal peptide" evidence="2">
    <location>
        <begin position="1"/>
        <end position="20"/>
    </location>
</feature>
<feature type="chain" id="PRO_5034234602" evidence="2">
    <location>
        <begin position="21"/>
        <end position="257"/>
    </location>
</feature>
<dbReference type="Proteomes" id="UP000694844">
    <property type="component" value="Chromosome 2"/>
</dbReference>
<keyword evidence="1" id="KW-0175">Coiled coil</keyword>
<keyword evidence="3" id="KW-1185">Reference proteome</keyword>
<dbReference type="PANTHER" id="PTHR24024:SF18">
    <property type="entry name" value="SHORT-CHAIN COLLAGEN C4-LIKE"/>
    <property type="match status" value="1"/>
</dbReference>
<dbReference type="RefSeq" id="XP_022318019.1">
    <property type="nucleotide sequence ID" value="XM_022462311.1"/>
</dbReference>
<dbReference type="GO" id="GO:0005615">
    <property type="term" value="C:extracellular space"/>
    <property type="evidence" value="ECO:0007669"/>
    <property type="project" value="TreeGrafter"/>
</dbReference>
<protein>
    <submittedName>
        <fullName evidence="4">Short-chain collagen C4-like</fullName>
    </submittedName>
</protein>
<organism evidence="3 4">
    <name type="scientific">Crassostrea virginica</name>
    <name type="common">Eastern oyster</name>
    <dbReference type="NCBI Taxonomy" id="6565"/>
    <lineage>
        <taxon>Eukaryota</taxon>
        <taxon>Metazoa</taxon>
        <taxon>Spiralia</taxon>
        <taxon>Lophotrochozoa</taxon>
        <taxon>Mollusca</taxon>
        <taxon>Bivalvia</taxon>
        <taxon>Autobranchia</taxon>
        <taxon>Pteriomorphia</taxon>
        <taxon>Ostreida</taxon>
        <taxon>Ostreoidea</taxon>
        <taxon>Ostreidae</taxon>
        <taxon>Crassostrea</taxon>
    </lineage>
</organism>
<evidence type="ECO:0000256" key="1">
    <source>
        <dbReference type="SAM" id="Coils"/>
    </source>
</evidence>
<dbReference type="AlphaFoldDB" id="A0A8B8CS31"/>
<evidence type="ECO:0000313" key="3">
    <source>
        <dbReference type="Proteomes" id="UP000694844"/>
    </source>
</evidence>
<evidence type="ECO:0000313" key="4">
    <source>
        <dbReference type="RefSeq" id="XP_022318019.1"/>
    </source>
</evidence>
<dbReference type="PANTHER" id="PTHR24024">
    <property type="entry name" value="PULMONARY SURFACTANT-ASSOCIATED PROTEIN A"/>
    <property type="match status" value="1"/>
</dbReference>
<evidence type="ECO:0000256" key="2">
    <source>
        <dbReference type="SAM" id="SignalP"/>
    </source>
</evidence>
<proteinExistence type="predicted"/>
<reference evidence="4" key="1">
    <citation type="submission" date="2025-08" db="UniProtKB">
        <authorList>
            <consortium name="RefSeq"/>
        </authorList>
    </citation>
    <scope>IDENTIFICATION</scope>
    <source>
        <tissue evidence="4">Whole sample</tissue>
    </source>
</reference>
<sequence length="257" mass="28830">MNILLFGAFAIFCCVRTADEDKRLLLTDPETLLSQIHALQLEVQQLKGLTTENQELRQDIADLQSRLRTTESRNQQHGSVYTRWGKRSCPNLNDTFMIYSGTAGGSFFTDKGGASNTLCLPHNPEFLPDHFPVKYSPGEIGFLYGGEYQFSLKNVVIQDDVPCSVCRVNMATSAIMFPAKLSCPSGWKKQYSGLLTSERHDHTRSEYLCIDEDPDFIERSRANENGRLFHPTLTVCGTLPCPPYRNASYVPCVVCSV</sequence>
<gene>
    <name evidence="4" type="primary">LOC111121162</name>
</gene>
<dbReference type="GeneID" id="111121162"/>
<name>A0A8B8CS31_CRAVI</name>
<dbReference type="KEGG" id="cvn:111121162"/>
<accession>A0A8B8CS31</accession>
<dbReference type="InterPro" id="IPR051077">
    <property type="entry name" value="Ca-dependent_lectin"/>
</dbReference>
<keyword evidence="2" id="KW-0732">Signal</keyword>
<dbReference type="OrthoDB" id="6086925at2759"/>
<feature type="coiled-coil region" evidence="1">
    <location>
        <begin position="39"/>
        <end position="73"/>
    </location>
</feature>